<accession>A0ABV5W1Z8</accession>
<comment type="caution">
    <text evidence="1">The sequence shown here is derived from an EMBL/GenBank/DDBJ whole genome shotgun (WGS) entry which is preliminary data.</text>
</comment>
<reference evidence="1 2" key="1">
    <citation type="submission" date="2024-09" db="EMBL/GenBank/DDBJ databases">
        <authorList>
            <person name="Sun Q."/>
            <person name="Mori K."/>
        </authorList>
    </citation>
    <scope>NUCLEOTIDE SEQUENCE [LARGE SCALE GENOMIC DNA]</scope>
    <source>
        <strain evidence="1 2">JCM 12520</strain>
    </source>
</reference>
<evidence type="ECO:0000313" key="2">
    <source>
        <dbReference type="Proteomes" id="UP001589619"/>
    </source>
</evidence>
<dbReference type="RefSeq" id="WP_344909197.1">
    <property type="nucleotide sequence ID" value="NZ_BAAAYO010000008.1"/>
</dbReference>
<gene>
    <name evidence="1" type="ORF">ACFFNY_23725</name>
</gene>
<dbReference type="Proteomes" id="UP001589619">
    <property type="component" value="Unassembled WGS sequence"/>
</dbReference>
<proteinExistence type="predicted"/>
<protein>
    <submittedName>
        <fullName evidence="1">Uncharacterized protein</fullName>
    </submittedName>
</protein>
<evidence type="ECO:0000313" key="1">
    <source>
        <dbReference type="EMBL" id="MFB9754589.1"/>
    </source>
</evidence>
<organism evidence="1 2">
    <name type="scientific">Paenibacillus hodogayensis</name>
    <dbReference type="NCBI Taxonomy" id="279208"/>
    <lineage>
        <taxon>Bacteria</taxon>
        <taxon>Bacillati</taxon>
        <taxon>Bacillota</taxon>
        <taxon>Bacilli</taxon>
        <taxon>Bacillales</taxon>
        <taxon>Paenibacillaceae</taxon>
        <taxon>Paenibacillus</taxon>
    </lineage>
</organism>
<dbReference type="EMBL" id="JBHMAG010000016">
    <property type="protein sequence ID" value="MFB9754589.1"/>
    <property type="molecule type" value="Genomic_DNA"/>
</dbReference>
<name>A0ABV5W1Z8_9BACL</name>
<keyword evidence="2" id="KW-1185">Reference proteome</keyword>
<sequence length="101" mass="11199">MELKPELAARQIPFSISLGHFQEVISFNLYSPERVCLLSISSLPRLCSTVRVAPKIRIIRISSALFAWLAGAALRGSPRVAKSRLFHLPDSTCKEPVLNNP</sequence>